<dbReference type="EMBL" id="CCYD01001204">
    <property type="protein sequence ID" value="CEG44367.1"/>
    <property type="molecule type" value="Genomic_DNA"/>
</dbReference>
<sequence length="78" mass="8395">MEPNLIAMHPNVAGYNGSHNVQHHNESFGLLGRLESKEKSGPRASEIPNRCNGNAGGLGDLSTFRILATVRSLWGALQ</sequence>
<organism evidence="1 2">
    <name type="scientific">Plasmopara halstedii</name>
    <name type="common">Downy mildew of sunflower</name>
    <dbReference type="NCBI Taxonomy" id="4781"/>
    <lineage>
        <taxon>Eukaryota</taxon>
        <taxon>Sar</taxon>
        <taxon>Stramenopiles</taxon>
        <taxon>Oomycota</taxon>
        <taxon>Peronosporomycetes</taxon>
        <taxon>Peronosporales</taxon>
        <taxon>Peronosporaceae</taxon>
        <taxon>Plasmopara</taxon>
    </lineage>
</organism>
<dbReference type="Proteomes" id="UP000054928">
    <property type="component" value="Unassembled WGS sequence"/>
</dbReference>
<name>A0A0P1ARZ7_PLAHL</name>
<dbReference type="AlphaFoldDB" id="A0A0P1ARZ7"/>
<keyword evidence="2" id="KW-1185">Reference proteome</keyword>
<accession>A0A0P1ARZ7</accession>
<proteinExistence type="predicted"/>
<dbReference type="RefSeq" id="XP_024580736.1">
    <property type="nucleotide sequence ID" value="XM_024730461.1"/>
</dbReference>
<protein>
    <submittedName>
        <fullName evidence="1">Uncharacterized protein</fullName>
    </submittedName>
</protein>
<evidence type="ECO:0000313" key="1">
    <source>
        <dbReference type="EMBL" id="CEG44367.1"/>
    </source>
</evidence>
<dbReference type="GeneID" id="36395790"/>
<reference evidence="2" key="1">
    <citation type="submission" date="2014-09" db="EMBL/GenBank/DDBJ databases">
        <authorList>
            <person name="Sharma Rahul"/>
            <person name="Thines Marco"/>
        </authorList>
    </citation>
    <scope>NUCLEOTIDE SEQUENCE [LARGE SCALE GENOMIC DNA]</scope>
</reference>
<evidence type="ECO:0000313" key="2">
    <source>
        <dbReference type="Proteomes" id="UP000054928"/>
    </source>
</evidence>